<comment type="pathway">
    <text evidence="2">Purine metabolism; IMP biosynthesis via de novo pathway; 5-formamido-1-(5-phospho-D-ribosyl)imidazole-4-carboxamide from 5-amino-1-(5-phospho-D-ribosyl)imidazole-4-carboxamide (10-formyl THF route): step 1/1.</text>
</comment>
<proteinExistence type="inferred from homology"/>
<comment type="pathway">
    <text evidence="1">Purine metabolism; IMP biosynthesis via de novo pathway; IMP from 5-formamido-1-(5-phospho-D-ribosyl)imidazole-4-carboxamide: step 1/1.</text>
</comment>
<dbReference type="SUPFAM" id="SSF52335">
    <property type="entry name" value="Methylglyoxal synthase-like"/>
    <property type="match status" value="1"/>
</dbReference>
<comment type="similarity">
    <text evidence="3">Belongs to the PurH family.</text>
</comment>
<dbReference type="NCBIfam" id="NF002049">
    <property type="entry name" value="PRK00881.1"/>
    <property type="match status" value="1"/>
</dbReference>
<dbReference type="GO" id="GO:0006189">
    <property type="term" value="P:'de novo' IMP biosynthetic process"/>
    <property type="evidence" value="ECO:0007669"/>
    <property type="project" value="UniProtKB-UniPathway"/>
</dbReference>
<keyword evidence="5" id="KW-0658">Purine biosynthesis</keyword>
<dbReference type="SMART" id="SM00798">
    <property type="entry name" value="AICARFT_IMPCHas"/>
    <property type="match status" value="1"/>
</dbReference>
<dbReference type="EMBL" id="UOEK01000230">
    <property type="protein sequence ID" value="VAW02285.1"/>
    <property type="molecule type" value="Genomic_DNA"/>
</dbReference>
<dbReference type="GO" id="GO:0003937">
    <property type="term" value="F:IMP cyclohydrolase activity"/>
    <property type="evidence" value="ECO:0007669"/>
    <property type="project" value="UniProtKB-EC"/>
</dbReference>
<comment type="catalytic activity">
    <reaction evidence="9">
        <text>IMP + H2O = 5-formamido-1-(5-phospho-D-ribosyl)imidazole-4-carboxamide</text>
        <dbReference type="Rhea" id="RHEA:18445"/>
        <dbReference type="ChEBI" id="CHEBI:15377"/>
        <dbReference type="ChEBI" id="CHEBI:58053"/>
        <dbReference type="ChEBI" id="CHEBI:58467"/>
        <dbReference type="EC" id="3.5.4.10"/>
    </reaction>
</comment>
<dbReference type="InterPro" id="IPR011607">
    <property type="entry name" value="MGS-like_dom"/>
</dbReference>
<dbReference type="EC" id="2.1.2.3" evidence="11"/>
<protein>
    <submittedName>
        <fullName evidence="11">IMP cyclohydrolase / Phosphoribosylaminoimidazolecarboxamide formyltransferase</fullName>
        <ecNumber evidence="11">2.1.2.3</ecNumber>
        <ecNumber evidence="11">3.5.4.10</ecNumber>
    </submittedName>
</protein>
<evidence type="ECO:0000256" key="3">
    <source>
        <dbReference type="ARBA" id="ARBA00007667"/>
    </source>
</evidence>
<dbReference type="PANTHER" id="PTHR11692">
    <property type="entry name" value="BIFUNCTIONAL PURINE BIOSYNTHESIS PROTEIN PURH"/>
    <property type="match status" value="1"/>
</dbReference>
<evidence type="ECO:0000259" key="10">
    <source>
        <dbReference type="PROSITE" id="PS51855"/>
    </source>
</evidence>
<dbReference type="PANTHER" id="PTHR11692:SF0">
    <property type="entry name" value="BIFUNCTIONAL PURINE BIOSYNTHESIS PROTEIN ATIC"/>
    <property type="match status" value="1"/>
</dbReference>
<dbReference type="SMART" id="SM00851">
    <property type="entry name" value="MGS"/>
    <property type="match status" value="1"/>
</dbReference>
<reference evidence="11" key="1">
    <citation type="submission" date="2018-06" db="EMBL/GenBank/DDBJ databases">
        <authorList>
            <person name="Zhirakovskaya E."/>
        </authorList>
    </citation>
    <scope>NUCLEOTIDE SEQUENCE</scope>
</reference>
<evidence type="ECO:0000256" key="7">
    <source>
        <dbReference type="ARBA" id="ARBA00023268"/>
    </source>
</evidence>
<evidence type="ECO:0000256" key="6">
    <source>
        <dbReference type="ARBA" id="ARBA00022801"/>
    </source>
</evidence>
<dbReference type="EC" id="3.5.4.10" evidence="11"/>
<evidence type="ECO:0000256" key="5">
    <source>
        <dbReference type="ARBA" id="ARBA00022755"/>
    </source>
</evidence>
<name>A0A3B0S7H9_9ZZZZ</name>
<dbReference type="SUPFAM" id="SSF53927">
    <property type="entry name" value="Cytidine deaminase-like"/>
    <property type="match status" value="1"/>
</dbReference>
<dbReference type="FunFam" id="3.40.140.20:FF:000001">
    <property type="entry name" value="Bifunctional purine biosynthesis protein PurH"/>
    <property type="match status" value="1"/>
</dbReference>
<evidence type="ECO:0000256" key="1">
    <source>
        <dbReference type="ARBA" id="ARBA00004844"/>
    </source>
</evidence>
<keyword evidence="4 11" id="KW-0808">Transferase</keyword>
<accession>A0A3B0S7H9</accession>
<dbReference type="NCBIfam" id="TIGR00355">
    <property type="entry name" value="purH"/>
    <property type="match status" value="1"/>
</dbReference>
<evidence type="ECO:0000256" key="2">
    <source>
        <dbReference type="ARBA" id="ARBA00004954"/>
    </source>
</evidence>
<gene>
    <name evidence="11" type="ORF">MNBD_ACTINO02-2668</name>
</gene>
<dbReference type="CDD" id="cd01421">
    <property type="entry name" value="IMPCH"/>
    <property type="match status" value="1"/>
</dbReference>
<dbReference type="GO" id="GO:0004643">
    <property type="term" value="F:phosphoribosylaminoimidazolecarboxamide formyltransferase activity"/>
    <property type="evidence" value="ECO:0007669"/>
    <property type="project" value="UniProtKB-EC"/>
</dbReference>
<evidence type="ECO:0000256" key="9">
    <source>
        <dbReference type="ARBA" id="ARBA00050687"/>
    </source>
</evidence>
<keyword evidence="7" id="KW-0511">Multifunctional enzyme</keyword>
<dbReference type="UniPathway" id="UPA00074">
    <property type="reaction ID" value="UER00133"/>
</dbReference>
<dbReference type="PIRSF" id="PIRSF000414">
    <property type="entry name" value="AICARFT_IMPCHas"/>
    <property type="match status" value="1"/>
</dbReference>
<keyword evidence="6 11" id="KW-0378">Hydrolase</keyword>
<dbReference type="InterPro" id="IPR016193">
    <property type="entry name" value="Cytidine_deaminase-like"/>
</dbReference>
<dbReference type="PROSITE" id="PS51855">
    <property type="entry name" value="MGS"/>
    <property type="match status" value="1"/>
</dbReference>
<dbReference type="Pfam" id="PF02142">
    <property type="entry name" value="MGS"/>
    <property type="match status" value="1"/>
</dbReference>
<dbReference type="InterPro" id="IPR036914">
    <property type="entry name" value="MGS-like_dom_sf"/>
</dbReference>
<feature type="domain" description="MGS-like" evidence="10">
    <location>
        <begin position="4"/>
        <end position="153"/>
    </location>
</feature>
<dbReference type="Pfam" id="PF01808">
    <property type="entry name" value="AICARFT_IMPCHas"/>
    <property type="match status" value="1"/>
</dbReference>
<dbReference type="Gene3D" id="3.40.140.20">
    <property type="match status" value="2"/>
</dbReference>
<comment type="catalytic activity">
    <reaction evidence="8">
        <text>(6R)-10-formyltetrahydrofolate + 5-amino-1-(5-phospho-beta-D-ribosyl)imidazole-4-carboxamide = 5-formamido-1-(5-phospho-D-ribosyl)imidazole-4-carboxamide + (6S)-5,6,7,8-tetrahydrofolate</text>
        <dbReference type="Rhea" id="RHEA:22192"/>
        <dbReference type="ChEBI" id="CHEBI:57453"/>
        <dbReference type="ChEBI" id="CHEBI:58467"/>
        <dbReference type="ChEBI" id="CHEBI:58475"/>
        <dbReference type="ChEBI" id="CHEBI:195366"/>
        <dbReference type="EC" id="2.1.2.3"/>
    </reaction>
</comment>
<sequence length="517" mass="54827">MGANMTRQPVRQALISVFDKTGVVDLATRLVAGGVVIISSGGTAQHLRSHGVSVVDVADLTGAKEMLGGRVKTLHPTIHGAILADRSLASHVDELSDRGISPIDLVVVNLYPFEATVADPNATVSEIIEKIDIGGPTMIRAAAKNHAHVAVATDPDDYPGIAAAVEQGGTLPEERQVLARKAFAHTAGYDAAIVRWFDRDDSLPGLLPLTLERVESLRYGENPHQPAAIYTERGAQGWWREATIHQGKAMSFNNYADTEAAWRLVGDLSRPGVVVMKHMNACGAAEGATLSEAFGTAWECDPKSGFGGIVALNEELDEDTARRIIANFVEVVIAPGLTEAAANLLASKKNLRVVTARFPEMGGLDMRRVEGGMLVQYRDSLATAGGDVPAEWRVVSERTPTDEDMAALRFAWTVAGHTKSNAIVIANGRAAVGVGAGDQSRVGAAERAIVKAGDRTVGAVAASDAFLPFRDTLDILAYAGVRAVVEPGGSKRDDEVIAAADESGVSLVFTNKRHFRH</sequence>
<dbReference type="AlphaFoldDB" id="A0A3B0S7H9"/>
<dbReference type="GO" id="GO:0005829">
    <property type="term" value="C:cytosol"/>
    <property type="evidence" value="ECO:0007669"/>
    <property type="project" value="TreeGrafter"/>
</dbReference>
<dbReference type="InterPro" id="IPR002695">
    <property type="entry name" value="PurH-like"/>
</dbReference>
<dbReference type="HAMAP" id="MF_00139">
    <property type="entry name" value="PurH"/>
    <property type="match status" value="1"/>
</dbReference>
<dbReference type="Gene3D" id="3.40.50.1380">
    <property type="entry name" value="Methylglyoxal synthase-like domain"/>
    <property type="match status" value="1"/>
</dbReference>
<evidence type="ECO:0000313" key="11">
    <source>
        <dbReference type="EMBL" id="VAW02285.1"/>
    </source>
</evidence>
<dbReference type="FunFam" id="3.40.50.1380:FF:000001">
    <property type="entry name" value="Bifunctional purine biosynthesis protein PurH"/>
    <property type="match status" value="1"/>
</dbReference>
<organism evidence="11">
    <name type="scientific">hydrothermal vent metagenome</name>
    <dbReference type="NCBI Taxonomy" id="652676"/>
    <lineage>
        <taxon>unclassified sequences</taxon>
        <taxon>metagenomes</taxon>
        <taxon>ecological metagenomes</taxon>
    </lineage>
</organism>
<evidence type="ECO:0000256" key="4">
    <source>
        <dbReference type="ARBA" id="ARBA00022679"/>
    </source>
</evidence>
<dbReference type="InterPro" id="IPR024051">
    <property type="entry name" value="AICAR_Tfase_dup_dom_sf"/>
</dbReference>
<evidence type="ECO:0000256" key="8">
    <source>
        <dbReference type="ARBA" id="ARBA00050488"/>
    </source>
</evidence>